<dbReference type="Proteomes" id="UP001295469">
    <property type="component" value="Chromosome C04"/>
</dbReference>
<protein>
    <submittedName>
        <fullName evidence="1">(rape) hypothetical protein</fullName>
    </submittedName>
</protein>
<sequence length="57" mass="6112">MNKVLECSAGGDSEAAARDGVACQNKRSILGNSESSDSENFGHKQLSYVHIRNCLGR</sequence>
<feature type="non-terminal residue" evidence="1">
    <location>
        <position position="57"/>
    </location>
</feature>
<accession>A0A816JFC4</accession>
<gene>
    <name evidence="1" type="ORF">DARMORV10_C04P50450.1</name>
</gene>
<reference evidence="1" key="1">
    <citation type="submission" date="2021-01" db="EMBL/GenBank/DDBJ databases">
        <authorList>
            <consortium name="Genoscope - CEA"/>
            <person name="William W."/>
        </authorList>
    </citation>
    <scope>NUCLEOTIDE SEQUENCE</scope>
</reference>
<evidence type="ECO:0000313" key="1">
    <source>
        <dbReference type="EMBL" id="CAF1860245.1"/>
    </source>
</evidence>
<dbReference type="EMBL" id="HG994368">
    <property type="protein sequence ID" value="CAF1860245.1"/>
    <property type="molecule type" value="Genomic_DNA"/>
</dbReference>
<dbReference type="AlphaFoldDB" id="A0A816JFC4"/>
<name>A0A816JFC4_BRANA</name>
<proteinExistence type="predicted"/>
<organism evidence="1">
    <name type="scientific">Brassica napus</name>
    <name type="common">Rape</name>
    <dbReference type="NCBI Taxonomy" id="3708"/>
    <lineage>
        <taxon>Eukaryota</taxon>
        <taxon>Viridiplantae</taxon>
        <taxon>Streptophyta</taxon>
        <taxon>Embryophyta</taxon>
        <taxon>Tracheophyta</taxon>
        <taxon>Spermatophyta</taxon>
        <taxon>Magnoliopsida</taxon>
        <taxon>eudicotyledons</taxon>
        <taxon>Gunneridae</taxon>
        <taxon>Pentapetalae</taxon>
        <taxon>rosids</taxon>
        <taxon>malvids</taxon>
        <taxon>Brassicales</taxon>
        <taxon>Brassicaceae</taxon>
        <taxon>Brassiceae</taxon>
        <taxon>Brassica</taxon>
    </lineage>
</organism>